<dbReference type="AlphaFoldDB" id="A0A6J6PIJ8"/>
<feature type="domain" description="Alpha/beta hydrolase" evidence="1">
    <location>
        <begin position="49"/>
        <end position="459"/>
    </location>
</feature>
<evidence type="ECO:0000259" key="1">
    <source>
        <dbReference type="Pfam" id="PF20091"/>
    </source>
</evidence>
<reference evidence="2" key="1">
    <citation type="submission" date="2020-05" db="EMBL/GenBank/DDBJ databases">
        <authorList>
            <person name="Chiriac C."/>
            <person name="Salcher M."/>
            <person name="Ghai R."/>
            <person name="Kavagutti S V."/>
        </authorList>
    </citation>
    <scope>NUCLEOTIDE SEQUENCE</scope>
</reference>
<evidence type="ECO:0000313" key="2">
    <source>
        <dbReference type="EMBL" id="CAB4698446.1"/>
    </source>
</evidence>
<dbReference type="InterPro" id="IPR045394">
    <property type="entry name" value="Abhydrolase_dom"/>
</dbReference>
<dbReference type="Pfam" id="PF20091">
    <property type="entry name" value="Abhydrolase_10"/>
    <property type="match status" value="1"/>
</dbReference>
<proteinExistence type="predicted"/>
<name>A0A6J6PIJ8_9ZZZZ</name>
<organism evidence="2">
    <name type="scientific">freshwater metagenome</name>
    <dbReference type="NCBI Taxonomy" id="449393"/>
    <lineage>
        <taxon>unclassified sequences</taxon>
        <taxon>metagenomes</taxon>
        <taxon>ecological metagenomes</taxon>
    </lineage>
</organism>
<dbReference type="EMBL" id="CAEZXR010000074">
    <property type="protein sequence ID" value="CAB4698446.1"/>
    <property type="molecule type" value="Genomic_DNA"/>
</dbReference>
<sequence>MPRRLLTAALVLLTAGGLSAGHAGAVPAAEVSASARASTPVPLPTLSTPPDGIHGHPLWDSWHDLAPFGYTEEEFLVSGTARADDGTTTAPYTTRVIVFRPERRADFNGTVLLDWVNVTAQFENAVDTLEAREMLLREGFAFVHVSAQAAGLCCTPLTPQIYDPVRYAAIEHPGDEFAASMFSQIALAMRTPVVRGVRPMGDLRVRRVLAAGQSQSASRLYAYVNGAQGGAGVIDGFLIHGGGDLDYPQALRVPVLQLNSDLAESTGTPDTDRRYRLWEVAGAAHSDLFIGYQSVVGNGGRVAGLPAMDRAGYDASIEAAGNYGQVLSPLLGTCTVAGAAMPTHYAVSTALHQLNRWVITGRAPAVMPRFEYDADGVTPLRDADRNVLGGIRLPPIQVPVASYESTLCQLGGITVPFTDVEIQSRYPTFDDYQARMAQATDLAVRRGWLLPVDAVDMMRRVCSAQGRYVTGDQGTCRDYAPPRFAVRR</sequence>
<gene>
    <name evidence="2" type="ORF">UFOPK2579_00807</name>
</gene>
<protein>
    <submittedName>
        <fullName evidence="2">Unannotated protein</fullName>
    </submittedName>
</protein>
<accession>A0A6J6PIJ8</accession>